<keyword evidence="3 7" id="KW-1133">Transmembrane helix</keyword>
<evidence type="ECO:0000259" key="8">
    <source>
        <dbReference type="Pfam" id="PF20684"/>
    </source>
</evidence>
<proteinExistence type="inferred from homology"/>
<evidence type="ECO:0000256" key="2">
    <source>
        <dbReference type="ARBA" id="ARBA00022692"/>
    </source>
</evidence>
<dbReference type="PANTHER" id="PTHR33048">
    <property type="entry name" value="PTH11-LIKE INTEGRAL MEMBRANE PROTEIN (AFU_ORTHOLOGUE AFUA_5G11245)"/>
    <property type="match status" value="1"/>
</dbReference>
<feature type="domain" description="Rhodopsin" evidence="8">
    <location>
        <begin position="27"/>
        <end position="282"/>
    </location>
</feature>
<feature type="transmembrane region" description="Helical" evidence="7">
    <location>
        <begin position="190"/>
        <end position="211"/>
    </location>
</feature>
<organism evidence="9 10">
    <name type="scientific">Aspergillus keveii</name>
    <dbReference type="NCBI Taxonomy" id="714993"/>
    <lineage>
        <taxon>Eukaryota</taxon>
        <taxon>Fungi</taxon>
        <taxon>Dikarya</taxon>
        <taxon>Ascomycota</taxon>
        <taxon>Pezizomycotina</taxon>
        <taxon>Eurotiomycetes</taxon>
        <taxon>Eurotiomycetidae</taxon>
        <taxon>Eurotiales</taxon>
        <taxon>Aspergillaceae</taxon>
        <taxon>Aspergillus</taxon>
        <taxon>Aspergillus subgen. Nidulantes</taxon>
    </lineage>
</organism>
<feature type="transmembrane region" description="Helical" evidence="7">
    <location>
        <begin position="252"/>
        <end position="277"/>
    </location>
</feature>
<comment type="similarity">
    <text evidence="5">Belongs to the SAT4 family.</text>
</comment>
<protein>
    <recommendedName>
        <fullName evidence="8">Rhodopsin domain-containing protein</fullName>
    </recommendedName>
</protein>
<dbReference type="Proteomes" id="UP001610563">
    <property type="component" value="Unassembled WGS sequence"/>
</dbReference>
<feature type="compositionally biased region" description="Gly residues" evidence="6">
    <location>
        <begin position="320"/>
        <end position="341"/>
    </location>
</feature>
<sequence length="378" mass="41284">MASAYSPEGTAVASIFFLVTVWVSSALRIYVRVSYGEGPFLDDLLAIVATLLFTVYTIIFIYYQINDLIPFAIPPTPTAGQPKAPPTLSSSAELTHRLLFICDLLYTFGTYVIKLSFTVMLLRLVQTRLQFFVLAVTIISGAILTVASVIHDLLFCRPIEYQWTRFGDPTAEGHCDAFWSRAVITLMHGAWVMLADIILGIIVPLMLLWNIRMQPRTKFSIRFLLGLGSLASIATIIRMAYLGLAIDPKVTWAIIPMAFWSIVEQGVSITCIAMATLKPLFVRIGIIDPRDQSPVRLPTNDVFGQMDVENVAMQESSGSGSNGGRSGVSGSQGSGDWGGNGTTTLLAGKRGWREKVRVKVKGRGTSNGNGNGNVNRNP</sequence>
<dbReference type="PANTHER" id="PTHR33048:SF21">
    <property type="entry name" value="INTEGRAL MEMBRANE PROTEIN"/>
    <property type="match status" value="1"/>
</dbReference>
<comment type="subcellular location">
    <subcellularLocation>
        <location evidence="1">Membrane</location>
        <topology evidence="1">Multi-pass membrane protein</topology>
    </subcellularLocation>
</comment>
<name>A0ABR4GJL5_9EURO</name>
<reference evidence="9 10" key="1">
    <citation type="submission" date="2024-07" db="EMBL/GenBank/DDBJ databases">
        <title>Section-level genome sequencing and comparative genomics of Aspergillus sections Usti and Cavernicolus.</title>
        <authorList>
            <consortium name="Lawrence Berkeley National Laboratory"/>
            <person name="Nybo J.L."/>
            <person name="Vesth T.C."/>
            <person name="Theobald S."/>
            <person name="Frisvad J.C."/>
            <person name="Larsen T.O."/>
            <person name="Kjaerboelling I."/>
            <person name="Rothschild-Mancinelli K."/>
            <person name="Lyhne E.K."/>
            <person name="Kogle M.E."/>
            <person name="Barry K."/>
            <person name="Clum A."/>
            <person name="Na H."/>
            <person name="Ledsgaard L."/>
            <person name="Lin J."/>
            <person name="Lipzen A."/>
            <person name="Kuo A."/>
            <person name="Riley R."/>
            <person name="Mondo S."/>
            <person name="Labutti K."/>
            <person name="Haridas S."/>
            <person name="Pangalinan J."/>
            <person name="Salamov A.A."/>
            <person name="Simmons B.A."/>
            <person name="Magnuson J.K."/>
            <person name="Chen J."/>
            <person name="Drula E."/>
            <person name="Henrissat B."/>
            <person name="Wiebenga A."/>
            <person name="Lubbers R.J."/>
            <person name="Gomes A.C."/>
            <person name="Makela M.R."/>
            <person name="Stajich J."/>
            <person name="Grigoriev I.V."/>
            <person name="Mortensen U.H."/>
            <person name="De Vries R.P."/>
            <person name="Baker S.E."/>
            <person name="Andersen M.R."/>
        </authorList>
    </citation>
    <scope>NUCLEOTIDE SEQUENCE [LARGE SCALE GENOMIC DNA]</scope>
    <source>
        <strain evidence="9 10">CBS 209.92</strain>
    </source>
</reference>
<feature type="transmembrane region" description="Helical" evidence="7">
    <location>
        <begin position="43"/>
        <end position="65"/>
    </location>
</feature>
<feature type="transmembrane region" description="Helical" evidence="7">
    <location>
        <begin position="98"/>
        <end position="122"/>
    </location>
</feature>
<evidence type="ECO:0000256" key="7">
    <source>
        <dbReference type="SAM" id="Phobius"/>
    </source>
</evidence>
<keyword evidence="2 7" id="KW-0812">Transmembrane</keyword>
<keyword evidence="4 7" id="KW-0472">Membrane</keyword>
<evidence type="ECO:0000256" key="4">
    <source>
        <dbReference type="ARBA" id="ARBA00023136"/>
    </source>
</evidence>
<feature type="transmembrane region" description="Helical" evidence="7">
    <location>
        <begin position="129"/>
        <end position="150"/>
    </location>
</feature>
<gene>
    <name evidence="9" type="ORF">BJX66DRAFT_333151</name>
</gene>
<dbReference type="EMBL" id="JBFTWV010000008">
    <property type="protein sequence ID" value="KAL2799248.1"/>
    <property type="molecule type" value="Genomic_DNA"/>
</dbReference>
<dbReference type="InterPro" id="IPR052337">
    <property type="entry name" value="SAT4-like"/>
</dbReference>
<feature type="region of interest" description="Disordered" evidence="6">
    <location>
        <begin position="314"/>
        <end position="378"/>
    </location>
</feature>
<dbReference type="InterPro" id="IPR049326">
    <property type="entry name" value="Rhodopsin_dom_fungi"/>
</dbReference>
<evidence type="ECO:0000256" key="5">
    <source>
        <dbReference type="ARBA" id="ARBA00038359"/>
    </source>
</evidence>
<evidence type="ECO:0000313" key="10">
    <source>
        <dbReference type="Proteomes" id="UP001610563"/>
    </source>
</evidence>
<feature type="transmembrane region" description="Helical" evidence="7">
    <location>
        <begin position="12"/>
        <end position="31"/>
    </location>
</feature>
<feature type="transmembrane region" description="Helical" evidence="7">
    <location>
        <begin position="223"/>
        <end position="246"/>
    </location>
</feature>
<comment type="caution">
    <text evidence="9">The sequence shown here is derived from an EMBL/GenBank/DDBJ whole genome shotgun (WGS) entry which is preliminary data.</text>
</comment>
<evidence type="ECO:0000256" key="3">
    <source>
        <dbReference type="ARBA" id="ARBA00022989"/>
    </source>
</evidence>
<keyword evidence="10" id="KW-1185">Reference proteome</keyword>
<evidence type="ECO:0000256" key="1">
    <source>
        <dbReference type="ARBA" id="ARBA00004141"/>
    </source>
</evidence>
<evidence type="ECO:0000256" key="6">
    <source>
        <dbReference type="SAM" id="MobiDB-lite"/>
    </source>
</evidence>
<evidence type="ECO:0000313" key="9">
    <source>
        <dbReference type="EMBL" id="KAL2799248.1"/>
    </source>
</evidence>
<dbReference type="Pfam" id="PF20684">
    <property type="entry name" value="Fung_rhodopsin"/>
    <property type="match status" value="1"/>
</dbReference>
<accession>A0ABR4GJL5</accession>